<name>A0ABV7YS68_9BACT</name>
<protein>
    <recommendedName>
        <fullName evidence="1">DUF11 domain-containing protein</fullName>
    </recommendedName>
</protein>
<dbReference type="NCBIfam" id="TIGR01451">
    <property type="entry name" value="B_ant_repeat"/>
    <property type="match status" value="1"/>
</dbReference>
<sequence>MRTKTKTFLFIIFMISYFQGSAQQTIEDNKICMDPISGRGVYLGTGSGGAGVCLLCGVVGASNVIDADQSNYVVASLPVSLLSGTPIIAIKDSLQYYPAGNEAGFIVGPNGGLLSASILSNLQVQTFRNGILQESGAFSGGGSLLNLSVLQGVSGGKQILSFVTTKDFDEIRLVSVGVVGALTSLRVYGAFEGPTICPKDCVNALTGTEVTGNPSTGSSGICVGGGVTNANNVIGDTTAAANLAVPLLGVACSRYLEVSTTATYPIGTFAGFAVSDNSGLLGLNLLGGLTVETYLGSTLQESVSGSSLLSALALNGSSPVYQVGFKTTKTFNKIRIVAQGLVSLGLGASYDVYYAYVKLDTDLDGIPDCMDRCTGNDLIDTDGDGYPDACDSNTIDISVAKTVSNSAPSMGSNVNFTITATRDAATLNATGLQIKDLLPSGLTYVSHTAPTGTFYTPLSGIWNIGSALGGTTTSLSLAITAKVDSVGILTNFAEIIAANETDTDSPYNNGSTTEDDVASVCVSVPIQICLGDSIKLTSSTVAPTYQWYKDDIAIVGATSADLIVGESGNYTVNFTSTAGCLLGNCCPITVNVNALPVVSAGVDRITCSGTAVALTATGTGTFLWNTGETTSSISVSPTTTTTYIVSLTNAAGCVNYDTVVVNVNPSILSANAVTYCNDAGTTSSATDDTFDIVLNPSGGSGTTYTVTVDGVSTGATYTYGGASPFINAGLISTGSKTIIITDANGCTLTTSVAPPANCSSCPTKICVPITITLIRK</sequence>
<proteinExistence type="predicted"/>
<reference evidence="3" key="1">
    <citation type="journal article" date="2019" name="Int. J. Syst. Evol. Microbiol.">
        <title>The Global Catalogue of Microorganisms (GCM) 10K type strain sequencing project: providing services to taxonomists for standard genome sequencing and annotation.</title>
        <authorList>
            <consortium name="The Broad Institute Genomics Platform"/>
            <consortium name="The Broad Institute Genome Sequencing Center for Infectious Disease"/>
            <person name="Wu L."/>
            <person name="Ma J."/>
        </authorList>
    </citation>
    <scope>NUCLEOTIDE SEQUENCE [LARGE SCALE GENOMIC DNA]</scope>
    <source>
        <strain evidence="3">CECT 7956</strain>
    </source>
</reference>
<organism evidence="2 3">
    <name type="scientific">Lacihabitans lacunae</name>
    <dbReference type="NCBI Taxonomy" id="1028214"/>
    <lineage>
        <taxon>Bacteria</taxon>
        <taxon>Pseudomonadati</taxon>
        <taxon>Bacteroidota</taxon>
        <taxon>Cytophagia</taxon>
        <taxon>Cytophagales</taxon>
        <taxon>Leadbetterellaceae</taxon>
        <taxon>Lacihabitans</taxon>
    </lineage>
</organism>
<keyword evidence="3" id="KW-1185">Reference proteome</keyword>
<evidence type="ECO:0000259" key="1">
    <source>
        <dbReference type="Pfam" id="PF01345"/>
    </source>
</evidence>
<dbReference type="Gene3D" id="4.10.1080.10">
    <property type="entry name" value="TSP type-3 repeat"/>
    <property type="match status" value="1"/>
</dbReference>
<dbReference type="SUPFAM" id="SSF103647">
    <property type="entry name" value="TSP type-3 repeat"/>
    <property type="match status" value="1"/>
</dbReference>
<dbReference type="InterPro" id="IPR047589">
    <property type="entry name" value="DUF11_rpt"/>
</dbReference>
<dbReference type="Gene3D" id="2.60.40.10">
    <property type="entry name" value="Immunoglobulins"/>
    <property type="match status" value="1"/>
</dbReference>
<accession>A0ABV7YS68</accession>
<dbReference type="RefSeq" id="WP_379836148.1">
    <property type="nucleotide sequence ID" value="NZ_JBHRYQ010000001.1"/>
</dbReference>
<feature type="domain" description="DUF11" evidence="1">
    <location>
        <begin position="396"/>
        <end position="512"/>
    </location>
</feature>
<gene>
    <name evidence="2" type="ORF">ACFOOI_06080</name>
</gene>
<dbReference type="Proteomes" id="UP001595616">
    <property type="component" value="Unassembled WGS sequence"/>
</dbReference>
<dbReference type="InterPro" id="IPR028974">
    <property type="entry name" value="TSP_type-3_rpt"/>
</dbReference>
<dbReference type="EMBL" id="JBHRYQ010000001">
    <property type="protein sequence ID" value="MFC3810213.1"/>
    <property type="molecule type" value="Genomic_DNA"/>
</dbReference>
<evidence type="ECO:0000313" key="2">
    <source>
        <dbReference type="EMBL" id="MFC3810213.1"/>
    </source>
</evidence>
<dbReference type="Pfam" id="PF01345">
    <property type="entry name" value="DUF11"/>
    <property type="match status" value="1"/>
</dbReference>
<dbReference type="InterPro" id="IPR013783">
    <property type="entry name" value="Ig-like_fold"/>
</dbReference>
<dbReference type="InterPro" id="IPR001434">
    <property type="entry name" value="OmcB-like_DUF11"/>
</dbReference>
<evidence type="ECO:0000313" key="3">
    <source>
        <dbReference type="Proteomes" id="UP001595616"/>
    </source>
</evidence>
<comment type="caution">
    <text evidence="2">The sequence shown here is derived from an EMBL/GenBank/DDBJ whole genome shotgun (WGS) entry which is preliminary data.</text>
</comment>